<reference evidence="2 3" key="1">
    <citation type="submission" date="2020-09" db="EMBL/GenBank/DDBJ databases">
        <title>Photobacterium sp. CAU 1568 isolated from sand of Sido Beach.</title>
        <authorList>
            <person name="Kim W."/>
        </authorList>
    </citation>
    <scope>NUCLEOTIDE SEQUENCE [LARGE SCALE GENOMIC DNA]</scope>
    <source>
        <strain evidence="2 3">CAU 1568</strain>
    </source>
</reference>
<comment type="caution">
    <text evidence="2">The sequence shown here is derived from an EMBL/GenBank/DDBJ whole genome shotgun (WGS) entry which is preliminary data.</text>
</comment>
<keyword evidence="3" id="KW-1185">Reference proteome</keyword>
<keyword evidence="1" id="KW-0472">Membrane</keyword>
<dbReference type="RefSeq" id="WP_192017767.1">
    <property type="nucleotide sequence ID" value="NZ_JACYTP010000021.1"/>
</dbReference>
<keyword evidence="1" id="KW-0812">Transmembrane</keyword>
<protein>
    <submittedName>
        <fullName evidence="2">Uncharacterized protein</fullName>
    </submittedName>
</protein>
<proteinExistence type="predicted"/>
<feature type="transmembrane region" description="Helical" evidence="1">
    <location>
        <begin position="24"/>
        <end position="47"/>
    </location>
</feature>
<name>A0ABR9BSD6_9GAMM</name>
<evidence type="ECO:0000313" key="2">
    <source>
        <dbReference type="EMBL" id="MBD8515198.1"/>
    </source>
</evidence>
<dbReference type="EMBL" id="JACYTP010000021">
    <property type="protein sequence ID" value="MBD8515198.1"/>
    <property type="molecule type" value="Genomic_DNA"/>
</dbReference>
<gene>
    <name evidence="2" type="ORF">IFO68_21190</name>
</gene>
<organism evidence="2 3">
    <name type="scientific">Photobacterium arenosum</name>
    <dbReference type="NCBI Taxonomy" id="2774143"/>
    <lineage>
        <taxon>Bacteria</taxon>
        <taxon>Pseudomonadati</taxon>
        <taxon>Pseudomonadota</taxon>
        <taxon>Gammaproteobacteria</taxon>
        <taxon>Vibrionales</taxon>
        <taxon>Vibrionaceae</taxon>
        <taxon>Photobacterium</taxon>
    </lineage>
</organism>
<evidence type="ECO:0000256" key="1">
    <source>
        <dbReference type="SAM" id="Phobius"/>
    </source>
</evidence>
<accession>A0ABR9BSD6</accession>
<sequence>MTNLKDAYEDFDFLNRKLDRVLKVFSKGFVGFIAIQIILQMLFYSAFYGGIYWLNYKATENDKNISIRVELKRNIDRHQYVYDLMTVCNEGNISETQKNKVCDMAIVEFQSIYSKANNYLNDLVSEDFYALMLIELKSTIASLNTKLYKVENYNNQERKWMDAILNSNTTPVAFFLLYTVLYALLFLKLDKLGKMHKANNEQYKKWRQTLVNPLPIRTTSQDKK</sequence>
<evidence type="ECO:0000313" key="3">
    <source>
        <dbReference type="Proteomes" id="UP000649768"/>
    </source>
</evidence>
<keyword evidence="1" id="KW-1133">Transmembrane helix</keyword>
<dbReference type="Proteomes" id="UP000649768">
    <property type="component" value="Unassembled WGS sequence"/>
</dbReference>
<feature type="transmembrane region" description="Helical" evidence="1">
    <location>
        <begin position="169"/>
        <end position="187"/>
    </location>
</feature>